<dbReference type="GO" id="GO:0004665">
    <property type="term" value="F:prephenate dehydrogenase (NADP+) activity"/>
    <property type="evidence" value="ECO:0007669"/>
    <property type="project" value="InterPro"/>
</dbReference>
<dbReference type="AlphaFoldDB" id="I0Z0I8"/>
<feature type="compositionally biased region" description="Basic and acidic residues" evidence="2">
    <location>
        <begin position="325"/>
        <end position="335"/>
    </location>
</feature>
<dbReference type="Gene3D" id="3.40.50.720">
    <property type="entry name" value="NAD(P)-binding Rossmann-like Domain"/>
    <property type="match status" value="1"/>
</dbReference>
<feature type="region of interest" description="Disordered" evidence="2">
    <location>
        <begin position="300"/>
        <end position="335"/>
    </location>
</feature>
<dbReference type="Pfam" id="PF26213">
    <property type="entry name" value="TYRAAT1_C"/>
    <property type="match status" value="1"/>
</dbReference>
<dbReference type="PANTHER" id="PTHR43207">
    <property type="entry name" value="AROGENATE DEHYDROGENASE-RELATED"/>
    <property type="match status" value="1"/>
</dbReference>
<dbReference type="EMBL" id="AGSI01000006">
    <property type="protein sequence ID" value="EIE24157.1"/>
    <property type="molecule type" value="Genomic_DNA"/>
</dbReference>
<comment type="caution">
    <text evidence="4">The sequence shown here is derived from an EMBL/GenBank/DDBJ whole genome shotgun (WGS) entry which is preliminary data.</text>
</comment>
<dbReference type="eggNOG" id="KOG2380">
    <property type="taxonomic scope" value="Eukaryota"/>
</dbReference>
<accession>I0Z0I8</accession>
<dbReference type="SUPFAM" id="SSF48179">
    <property type="entry name" value="6-phosphogluconate dehydrogenase C-terminal domain-like"/>
    <property type="match status" value="1"/>
</dbReference>
<protein>
    <recommendedName>
        <fullName evidence="3">Prephenate/arogenate dehydrogenase domain-containing protein</fullName>
    </recommendedName>
</protein>
<dbReference type="GeneID" id="17042155"/>
<evidence type="ECO:0000256" key="1">
    <source>
        <dbReference type="ARBA" id="ARBA00023002"/>
    </source>
</evidence>
<name>I0Z0I8_COCSC</name>
<keyword evidence="5" id="KW-1185">Reference proteome</keyword>
<evidence type="ECO:0000313" key="5">
    <source>
        <dbReference type="Proteomes" id="UP000007264"/>
    </source>
</evidence>
<dbReference type="Proteomes" id="UP000007264">
    <property type="component" value="Unassembled WGS sequence"/>
</dbReference>
<dbReference type="InterPro" id="IPR045011">
    <property type="entry name" value="TYRAAT1/2"/>
</dbReference>
<dbReference type="RefSeq" id="XP_005648701.1">
    <property type="nucleotide sequence ID" value="XM_005648644.1"/>
</dbReference>
<feature type="compositionally biased region" description="Low complexity" evidence="2">
    <location>
        <begin position="314"/>
        <end position="324"/>
    </location>
</feature>
<proteinExistence type="predicted"/>
<dbReference type="OrthoDB" id="2414662at2759"/>
<dbReference type="STRING" id="574566.I0Z0I8"/>
<reference evidence="4 5" key="1">
    <citation type="journal article" date="2012" name="Genome Biol.">
        <title>The genome of the polar eukaryotic microalga coccomyxa subellipsoidea reveals traits of cold adaptation.</title>
        <authorList>
            <person name="Blanc G."/>
            <person name="Agarkova I."/>
            <person name="Grimwood J."/>
            <person name="Kuo A."/>
            <person name="Brueggeman A."/>
            <person name="Dunigan D."/>
            <person name="Gurnon J."/>
            <person name="Ladunga I."/>
            <person name="Lindquist E."/>
            <person name="Lucas S."/>
            <person name="Pangilinan J."/>
            <person name="Proschold T."/>
            <person name="Salamov A."/>
            <person name="Schmutz J."/>
            <person name="Weeks D."/>
            <person name="Yamada T."/>
            <person name="Claverie J.M."/>
            <person name="Grigoriev I."/>
            <person name="Van Etten J."/>
            <person name="Lomsadze A."/>
            <person name="Borodovsky M."/>
        </authorList>
    </citation>
    <scope>NUCLEOTIDE SEQUENCE [LARGE SCALE GENOMIC DNA]</scope>
    <source>
        <strain evidence="4 5">C-169</strain>
    </source>
</reference>
<evidence type="ECO:0000313" key="4">
    <source>
        <dbReference type="EMBL" id="EIE24157.1"/>
    </source>
</evidence>
<dbReference type="GO" id="GO:0006571">
    <property type="term" value="P:tyrosine biosynthetic process"/>
    <property type="evidence" value="ECO:0007669"/>
    <property type="project" value="InterPro"/>
</dbReference>
<dbReference type="PANTHER" id="PTHR43207:SF4">
    <property type="entry name" value="AROGENATE DEHYDROGENASE 2, CHLOROPLASTIC"/>
    <property type="match status" value="1"/>
</dbReference>
<dbReference type="InterPro" id="IPR028939">
    <property type="entry name" value="P5C_Rdtase_cat_N"/>
</dbReference>
<dbReference type="PIRSF" id="PIRSF036577">
    <property type="entry name" value="PDH_ADH_plant"/>
    <property type="match status" value="1"/>
</dbReference>
<dbReference type="InterPro" id="IPR003099">
    <property type="entry name" value="Prephen_DH"/>
</dbReference>
<sequence>MKVRALDAPMPFDFEHKATRILAKRKQLTIGIIGFGNFGQFLAERLVQAGHTVLATSRTDYREVAAGMGVAFFTDINDFCEEHPEVVIFASSILSMGSVLGGLPVQRLKRNTLFVDVLSVKEFPKRLMLSTLPSEVDILCTHPMFGPDSGKHSWQGLTLMYERVRVAGSADRQKRAANLLRFFETEGCRMVEMSCEEHDRIAASTQFITHTVGRILGSMHLMPTAIDTRGFQSLLNLVDNTTNDSFDLYYGLFMYNANATEELERLEHAFDSVKKQLFRRLHDVAREQLFQQAPAAAPERLLLKAGRSPQAEAGQNSSNGGSQSQREHAESTPLI</sequence>
<keyword evidence="1" id="KW-0560">Oxidoreductase</keyword>
<gene>
    <name evidence="4" type="ORF">COCSUDRAFT_14797</name>
</gene>
<dbReference type="KEGG" id="csl:COCSUDRAFT_14797"/>
<dbReference type="InterPro" id="IPR012070">
    <property type="entry name" value="Arogenate_DH_2"/>
</dbReference>
<organism evidence="4 5">
    <name type="scientific">Coccomyxa subellipsoidea (strain C-169)</name>
    <name type="common">Green microalga</name>
    <dbReference type="NCBI Taxonomy" id="574566"/>
    <lineage>
        <taxon>Eukaryota</taxon>
        <taxon>Viridiplantae</taxon>
        <taxon>Chlorophyta</taxon>
        <taxon>core chlorophytes</taxon>
        <taxon>Trebouxiophyceae</taxon>
        <taxon>Trebouxiophyceae incertae sedis</taxon>
        <taxon>Coccomyxaceae</taxon>
        <taxon>Coccomyxa</taxon>
        <taxon>Coccomyxa subellipsoidea</taxon>
    </lineage>
</organism>
<dbReference type="GO" id="GO:0008977">
    <property type="term" value="F:prephenate dehydrogenase (NAD+) activity"/>
    <property type="evidence" value="ECO:0007669"/>
    <property type="project" value="InterPro"/>
</dbReference>
<evidence type="ECO:0000256" key="2">
    <source>
        <dbReference type="SAM" id="MobiDB-lite"/>
    </source>
</evidence>
<dbReference type="PROSITE" id="PS51176">
    <property type="entry name" value="PDH_ADH"/>
    <property type="match status" value="1"/>
</dbReference>
<dbReference type="SUPFAM" id="SSF51735">
    <property type="entry name" value="NAD(P)-binding Rossmann-fold domains"/>
    <property type="match status" value="1"/>
</dbReference>
<dbReference type="InterPro" id="IPR059064">
    <property type="entry name" value="TYRAAT2_C"/>
</dbReference>
<dbReference type="InterPro" id="IPR008927">
    <property type="entry name" value="6-PGluconate_DH-like_C_sf"/>
</dbReference>
<dbReference type="Pfam" id="PF03807">
    <property type="entry name" value="F420_oxidored"/>
    <property type="match status" value="1"/>
</dbReference>
<dbReference type="InterPro" id="IPR036291">
    <property type="entry name" value="NAD(P)-bd_dom_sf"/>
</dbReference>
<evidence type="ECO:0000259" key="3">
    <source>
        <dbReference type="PROSITE" id="PS51176"/>
    </source>
</evidence>
<feature type="domain" description="Prephenate/arogenate dehydrogenase" evidence="3">
    <location>
        <begin position="28"/>
        <end position="311"/>
    </location>
</feature>
<dbReference type="GO" id="GO:0033730">
    <property type="term" value="F:arogenate dehydrogenase (NADP+) activity"/>
    <property type="evidence" value="ECO:0007669"/>
    <property type="project" value="InterPro"/>
</dbReference>